<feature type="transmembrane region" description="Helical" evidence="8">
    <location>
        <begin position="602"/>
        <end position="623"/>
    </location>
</feature>
<name>A0A821VDC7_9NEOP</name>
<keyword evidence="5 8" id="KW-0472">Membrane</keyword>
<feature type="transmembrane region" description="Helical" evidence="8">
    <location>
        <begin position="404"/>
        <end position="420"/>
    </location>
</feature>
<dbReference type="EMBL" id="CAJOBZ010000040">
    <property type="protein sequence ID" value="CAF4904880.1"/>
    <property type="molecule type" value="Genomic_DNA"/>
</dbReference>
<organism evidence="11 12">
    <name type="scientific">Pieris macdunnoughi</name>
    <dbReference type="NCBI Taxonomy" id="345717"/>
    <lineage>
        <taxon>Eukaryota</taxon>
        <taxon>Metazoa</taxon>
        <taxon>Ecdysozoa</taxon>
        <taxon>Arthropoda</taxon>
        <taxon>Hexapoda</taxon>
        <taxon>Insecta</taxon>
        <taxon>Pterygota</taxon>
        <taxon>Neoptera</taxon>
        <taxon>Endopterygota</taxon>
        <taxon>Lepidoptera</taxon>
        <taxon>Glossata</taxon>
        <taxon>Ditrysia</taxon>
        <taxon>Papilionoidea</taxon>
        <taxon>Pieridae</taxon>
        <taxon>Pierinae</taxon>
        <taxon>Pieris</taxon>
    </lineage>
</organism>
<evidence type="ECO:0000256" key="7">
    <source>
        <dbReference type="ARBA" id="ARBA00023180"/>
    </source>
</evidence>
<keyword evidence="4 8" id="KW-1133">Transmembrane helix</keyword>
<dbReference type="OrthoDB" id="7740483at2759"/>
<proteinExistence type="predicted"/>
<comment type="subcellular location">
    <subcellularLocation>
        <location evidence="1">Cell membrane</location>
        <topology evidence="1">Multi-pass membrane protein</topology>
    </subcellularLocation>
</comment>
<sequence length="651" mass="74233">MSMAFAKNLSIPLLLWVFIGTAAAWDLRFVLDYFRRRDIRHLCLLHCTSPHDELTLGHTFIDNNVRISTCRINKDITKIESVLRKQSVPVGVLLNGSCDNTYNILDKSSKSGLFDAMHIWLILEHTSATRNMTIDDMMQQMNLSVDSDIALATFTGSRYELTDIFNFGKIQGNELERTFLGTWDQTNGLKIPSRSFKLYDRWDFHNLTLRVVTVVVGQPKTFEPEMLTSLSYTKGISVFTKTAAILLDVLKEKHNFRFNYTVAGRWIGPPHKNASLAVTNSLYWGQQDLSCTSARITSERLQWVDIFNPPVTQLESRFFYLIPNKGIGNYENKFLTPLSPAVWWCSVGAGIFCVLVLAIAAVLERRPRPAIYAVLSVLGAVCQQGYEEGTGIVEHRYSCQGQRVTLLVIGLTSMLLYNYYTSSVVSWLLSAAPPTLSDIDGLIRSDFELIFEDIGYTTGWFEDAGFFYYRGYKDPKEDELREKVRNTKRTKDLYQTVEYGIELIRTGDYAYHTEPYSAYQTISRTFVDSELCRLGSLPMIYPSPVYIMTQKRSSYKEFFNWSLMRLSERGHIKAAQARVAGFIATCSGSTPRALALGQAAPAFGLLASITIVAVFIMLLEILWHRWAYKNRKDLSFHKTRNEQRKTISQRP</sequence>
<evidence type="ECO:0000313" key="11">
    <source>
        <dbReference type="EMBL" id="CAF4904880.1"/>
    </source>
</evidence>
<evidence type="ECO:0000256" key="5">
    <source>
        <dbReference type="ARBA" id="ARBA00023136"/>
    </source>
</evidence>
<evidence type="ECO:0000256" key="1">
    <source>
        <dbReference type="ARBA" id="ARBA00004651"/>
    </source>
</evidence>
<dbReference type="GO" id="GO:0005886">
    <property type="term" value="C:plasma membrane"/>
    <property type="evidence" value="ECO:0007669"/>
    <property type="project" value="UniProtKB-SubCell"/>
</dbReference>
<dbReference type="Gene3D" id="1.10.287.70">
    <property type="match status" value="1"/>
</dbReference>
<feature type="chain" id="PRO_5032455800" description="Ionotropic receptor 75a N-terminal domain-containing protein" evidence="9">
    <location>
        <begin position="25"/>
        <end position="651"/>
    </location>
</feature>
<dbReference type="PANTHER" id="PTHR42643">
    <property type="entry name" value="IONOTROPIC RECEPTOR 20A-RELATED"/>
    <property type="match status" value="1"/>
</dbReference>
<dbReference type="InterPro" id="IPR052192">
    <property type="entry name" value="Insect_Ionotropic_Sensory_Rcpt"/>
</dbReference>
<evidence type="ECO:0000256" key="3">
    <source>
        <dbReference type="ARBA" id="ARBA00022692"/>
    </source>
</evidence>
<dbReference type="Pfam" id="PF24576">
    <property type="entry name" value="IR75A_N"/>
    <property type="match status" value="1"/>
</dbReference>
<gene>
    <name evidence="11" type="ORF">PMACD_LOCUS11616</name>
</gene>
<keyword evidence="3 8" id="KW-0812">Transmembrane</keyword>
<evidence type="ECO:0000256" key="4">
    <source>
        <dbReference type="ARBA" id="ARBA00022989"/>
    </source>
</evidence>
<evidence type="ECO:0000256" key="2">
    <source>
        <dbReference type="ARBA" id="ARBA00022475"/>
    </source>
</evidence>
<evidence type="ECO:0000256" key="8">
    <source>
        <dbReference type="SAM" id="Phobius"/>
    </source>
</evidence>
<dbReference type="AlphaFoldDB" id="A0A821VDC7"/>
<comment type="caution">
    <text evidence="11">The sequence shown here is derived from an EMBL/GenBank/DDBJ whole genome shotgun (WGS) entry which is preliminary data.</text>
</comment>
<keyword evidence="9" id="KW-0732">Signal</keyword>
<feature type="signal peptide" evidence="9">
    <location>
        <begin position="1"/>
        <end position="24"/>
    </location>
</feature>
<keyword evidence="7" id="KW-0325">Glycoprotein</keyword>
<dbReference type="Proteomes" id="UP000663880">
    <property type="component" value="Unassembled WGS sequence"/>
</dbReference>
<feature type="transmembrane region" description="Helical" evidence="8">
    <location>
        <begin position="341"/>
        <end position="363"/>
    </location>
</feature>
<feature type="domain" description="Ionotropic receptor 75a N-terminal" evidence="10">
    <location>
        <begin position="24"/>
        <end position="214"/>
    </location>
</feature>
<evidence type="ECO:0000313" key="12">
    <source>
        <dbReference type="Proteomes" id="UP000663880"/>
    </source>
</evidence>
<evidence type="ECO:0000259" key="10">
    <source>
        <dbReference type="Pfam" id="PF24576"/>
    </source>
</evidence>
<accession>A0A821VDC7</accession>
<keyword evidence="6" id="KW-0675">Receptor</keyword>
<keyword evidence="2" id="KW-1003">Cell membrane</keyword>
<evidence type="ECO:0000256" key="6">
    <source>
        <dbReference type="ARBA" id="ARBA00023170"/>
    </source>
</evidence>
<keyword evidence="12" id="KW-1185">Reference proteome</keyword>
<protein>
    <recommendedName>
        <fullName evidence="10">Ionotropic receptor 75a N-terminal domain-containing protein</fullName>
    </recommendedName>
</protein>
<dbReference type="SUPFAM" id="SSF53850">
    <property type="entry name" value="Periplasmic binding protein-like II"/>
    <property type="match status" value="1"/>
</dbReference>
<evidence type="ECO:0000256" key="9">
    <source>
        <dbReference type="SAM" id="SignalP"/>
    </source>
</evidence>
<reference evidence="11" key="1">
    <citation type="submission" date="2021-02" db="EMBL/GenBank/DDBJ databases">
        <authorList>
            <person name="Steward A R."/>
        </authorList>
    </citation>
    <scope>NUCLEOTIDE SEQUENCE</scope>
</reference>
<dbReference type="PANTHER" id="PTHR42643:SF32">
    <property type="entry name" value="IONOTROPIC RECEPTOR 31A, ISOFORM C-RELATED"/>
    <property type="match status" value="1"/>
</dbReference>
<dbReference type="InterPro" id="IPR057074">
    <property type="entry name" value="IR75A_N"/>
</dbReference>